<evidence type="ECO:0000313" key="2">
    <source>
        <dbReference type="Proteomes" id="UP000292583"/>
    </source>
</evidence>
<dbReference type="OrthoDB" id="5360624at2"/>
<gene>
    <name evidence="1" type="ORF">DU473_01075</name>
</gene>
<name>A0A4Q9JXQ2_9BACT</name>
<evidence type="ECO:0008006" key="3">
    <source>
        <dbReference type="Google" id="ProtNLM"/>
    </source>
</evidence>
<sequence length="234" mass="27011">MHYRSGDNAFCFVNMLSLNNAILCEKLQKSSNINISCLQDKALNAKFYKCEIASISYVLALLCKMLDGQKFKDLDEGFLSAESCISEEEALEILDFLKSAKVLIFDKNLKFYKDFENIKYFMYILSKEFNLRILDSCEKEYDFSKSKLGVLKELDNYDGLVVFRCKLKDNFLYCSKQFLQLAKLKHLDKVNIQGQNLNLNTKLYLDENLSGTIGFLNDESKGLDFVKICIKEAK</sequence>
<comment type="caution">
    <text evidence="1">The sequence shown here is derived from an EMBL/GenBank/DDBJ whole genome shotgun (WGS) entry which is preliminary data.</text>
</comment>
<keyword evidence="2" id="KW-1185">Reference proteome</keyword>
<proteinExistence type="predicted"/>
<reference evidence="1 2" key="1">
    <citation type="submission" date="2018-07" db="EMBL/GenBank/DDBJ databases">
        <title>Campylobacter zealandensis sp. nov., isolated from birds and water in New Zealand.</title>
        <authorList>
            <person name="Wilkinson D.A."/>
            <person name="Biggs P.J."/>
            <person name="French N.P."/>
            <person name="Midwinter A.C."/>
        </authorList>
    </citation>
    <scope>NUCLEOTIDE SEQUENCE [LARGE SCALE GENOMIC DNA]</scope>
    <source>
        <strain evidence="1 2">B423b</strain>
    </source>
</reference>
<evidence type="ECO:0000313" key="1">
    <source>
        <dbReference type="EMBL" id="TBR82460.1"/>
    </source>
</evidence>
<accession>A0A4Q9JXQ2</accession>
<dbReference type="AlphaFoldDB" id="A0A4Q9JXQ2"/>
<dbReference type="RefSeq" id="WP_131163925.1">
    <property type="nucleotide sequence ID" value="NZ_CP076657.1"/>
</dbReference>
<dbReference type="EMBL" id="QPGR01000001">
    <property type="protein sequence ID" value="TBR82460.1"/>
    <property type="molecule type" value="Genomic_DNA"/>
</dbReference>
<protein>
    <recommendedName>
        <fullName evidence="3">NADH dehydrogenase</fullName>
    </recommendedName>
</protein>
<dbReference type="Proteomes" id="UP000292583">
    <property type="component" value="Unassembled WGS sequence"/>
</dbReference>
<organism evidence="1 2">
    <name type="scientific">Campylobacter novaezeelandiae</name>
    <dbReference type="NCBI Taxonomy" id="2267891"/>
    <lineage>
        <taxon>Bacteria</taxon>
        <taxon>Pseudomonadati</taxon>
        <taxon>Campylobacterota</taxon>
        <taxon>Epsilonproteobacteria</taxon>
        <taxon>Campylobacterales</taxon>
        <taxon>Campylobacteraceae</taxon>
        <taxon>Campylobacter</taxon>
    </lineage>
</organism>